<evidence type="ECO:0000313" key="1">
    <source>
        <dbReference type="EMBL" id="KDR81213.1"/>
    </source>
</evidence>
<dbReference type="EMBL" id="KL142371">
    <property type="protein sequence ID" value="KDR81213.1"/>
    <property type="molecule type" value="Genomic_DNA"/>
</dbReference>
<evidence type="ECO:0000313" key="2">
    <source>
        <dbReference type="Proteomes" id="UP000027222"/>
    </source>
</evidence>
<accession>A0A067TQF5</accession>
<organism evidence="1 2">
    <name type="scientific">Galerina marginata (strain CBS 339.88)</name>
    <dbReference type="NCBI Taxonomy" id="685588"/>
    <lineage>
        <taxon>Eukaryota</taxon>
        <taxon>Fungi</taxon>
        <taxon>Dikarya</taxon>
        <taxon>Basidiomycota</taxon>
        <taxon>Agaricomycotina</taxon>
        <taxon>Agaricomycetes</taxon>
        <taxon>Agaricomycetidae</taxon>
        <taxon>Agaricales</taxon>
        <taxon>Agaricineae</taxon>
        <taxon>Strophariaceae</taxon>
        <taxon>Galerina</taxon>
    </lineage>
</organism>
<gene>
    <name evidence="1" type="ORF">GALMADRAFT_136247</name>
</gene>
<dbReference type="AlphaFoldDB" id="A0A067TQF5"/>
<keyword evidence="2" id="KW-1185">Reference proteome</keyword>
<reference evidence="2" key="1">
    <citation type="journal article" date="2014" name="Proc. Natl. Acad. Sci. U.S.A.">
        <title>Extensive sampling of basidiomycete genomes demonstrates inadequacy of the white-rot/brown-rot paradigm for wood decay fungi.</title>
        <authorList>
            <person name="Riley R."/>
            <person name="Salamov A.A."/>
            <person name="Brown D.W."/>
            <person name="Nagy L.G."/>
            <person name="Floudas D."/>
            <person name="Held B.W."/>
            <person name="Levasseur A."/>
            <person name="Lombard V."/>
            <person name="Morin E."/>
            <person name="Otillar R."/>
            <person name="Lindquist E.A."/>
            <person name="Sun H."/>
            <person name="LaButti K.M."/>
            <person name="Schmutz J."/>
            <person name="Jabbour D."/>
            <person name="Luo H."/>
            <person name="Baker S.E."/>
            <person name="Pisabarro A.G."/>
            <person name="Walton J.D."/>
            <person name="Blanchette R.A."/>
            <person name="Henrissat B."/>
            <person name="Martin F."/>
            <person name="Cullen D."/>
            <person name="Hibbett D.S."/>
            <person name="Grigoriev I.V."/>
        </authorList>
    </citation>
    <scope>NUCLEOTIDE SEQUENCE [LARGE SCALE GENOMIC DNA]</scope>
    <source>
        <strain evidence="2">CBS 339.88</strain>
    </source>
</reference>
<dbReference type="Proteomes" id="UP000027222">
    <property type="component" value="Unassembled WGS sequence"/>
</dbReference>
<sequence>MTRRLCFVDTNIKLDETRGLGASATSDSRSKAAAELLSRAFRLSEPPHPLLGFQSNLFPSRTRVLKNRPILRSVLRMTHRGTYQTRLELMSALRTLVAWNLRPGAVEPTCDLVDLVSLHSFGIPITILHSE</sequence>
<dbReference type="HOGENOM" id="CLU_1927771_0_0_1"/>
<name>A0A067TQF5_GALM3</name>
<proteinExistence type="predicted"/>
<protein>
    <submittedName>
        <fullName evidence="1">Uncharacterized protein</fullName>
    </submittedName>
</protein>